<dbReference type="Gene3D" id="3.10.450.50">
    <property type="match status" value="1"/>
</dbReference>
<sequence>MKSCLDGRKPSFVVEKVKGMLQRNDDCPCGSGRKYKKCCLSRVEEANRLLNQVVGPGTYTTTGRKILATLGFMCGLSMGEGGTYPNPARIGRGFERSLGRRGGVRCRREGLAACAVRTFQEASHCQRIFAHYPGPGLFTELIPWTYPSTMKATPMMN</sequence>
<accession>A0A2T0AQN7</accession>
<proteinExistence type="predicted"/>
<keyword evidence="2" id="KW-1185">Reference proteome</keyword>
<dbReference type="Pfam" id="PF02810">
    <property type="entry name" value="SEC-C"/>
    <property type="match status" value="1"/>
</dbReference>
<organism evidence="1 2">
    <name type="scientific">Neomoorella humiferrea</name>
    <dbReference type="NCBI Taxonomy" id="676965"/>
    <lineage>
        <taxon>Bacteria</taxon>
        <taxon>Bacillati</taxon>
        <taxon>Bacillota</taxon>
        <taxon>Clostridia</taxon>
        <taxon>Neomoorellales</taxon>
        <taxon>Neomoorellaceae</taxon>
        <taxon>Neomoorella</taxon>
    </lineage>
</organism>
<reference evidence="1 2" key="1">
    <citation type="submission" date="2018-03" db="EMBL/GenBank/DDBJ databases">
        <title>Genome sequence of Moorella humiferrea DSM 23265.</title>
        <authorList>
            <person name="Poehlein A."/>
            <person name="Daniel R."/>
        </authorList>
    </citation>
    <scope>NUCLEOTIDE SEQUENCE [LARGE SCALE GENOMIC DNA]</scope>
    <source>
        <strain evidence="1 2">DSM 23265</strain>
    </source>
</reference>
<dbReference type="InterPro" id="IPR004027">
    <property type="entry name" value="SEC_C_motif"/>
</dbReference>
<dbReference type="EMBL" id="PVXM01000033">
    <property type="protein sequence ID" value="PRR71642.1"/>
    <property type="molecule type" value="Genomic_DNA"/>
</dbReference>
<comment type="caution">
    <text evidence="1">The sequence shown here is derived from an EMBL/GenBank/DDBJ whole genome shotgun (WGS) entry which is preliminary data.</text>
</comment>
<name>A0A2T0AQN7_9FIRM</name>
<gene>
    <name evidence="1" type="ORF">MOHU_16260</name>
</gene>
<dbReference type="OrthoDB" id="6399948at2"/>
<dbReference type="AlphaFoldDB" id="A0A2T0AQN7"/>
<evidence type="ECO:0000313" key="2">
    <source>
        <dbReference type="Proteomes" id="UP000238415"/>
    </source>
</evidence>
<dbReference type="SUPFAM" id="SSF103642">
    <property type="entry name" value="Sec-C motif"/>
    <property type="match status" value="1"/>
</dbReference>
<dbReference type="Proteomes" id="UP000238415">
    <property type="component" value="Unassembled WGS sequence"/>
</dbReference>
<evidence type="ECO:0000313" key="1">
    <source>
        <dbReference type="EMBL" id="PRR71642.1"/>
    </source>
</evidence>
<evidence type="ECO:0008006" key="3">
    <source>
        <dbReference type="Google" id="ProtNLM"/>
    </source>
</evidence>
<protein>
    <recommendedName>
        <fullName evidence="3">Preprotein translocase subunit SecA</fullName>
    </recommendedName>
</protein>